<dbReference type="AlphaFoldDB" id="A0A1H7VZJ4"/>
<organism evidence="1 2">
    <name type="scientific">Chitinophaga rupis</name>
    <dbReference type="NCBI Taxonomy" id="573321"/>
    <lineage>
        <taxon>Bacteria</taxon>
        <taxon>Pseudomonadati</taxon>
        <taxon>Bacteroidota</taxon>
        <taxon>Chitinophagia</taxon>
        <taxon>Chitinophagales</taxon>
        <taxon>Chitinophagaceae</taxon>
        <taxon>Chitinophaga</taxon>
    </lineage>
</organism>
<gene>
    <name evidence="1" type="ORF">SAMN04488505_103495</name>
</gene>
<dbReference type="STRING" id="573321.SAMN04488505_103495"/>
<keyword evidence="2" id="KW-1185">Reference proteome</keyword>
<dbReference type="Proteomes" id="UP000198984">
    <property type="component" value="Unassembled WGS sequence"/>
</dbReference>
<evidence type="ECO:0000313" key="1">
    <source>
        <dbReference type="EMBL" id="SEM14289.1"/>
    </source>
</evidence>
<accession>A0A1H7VZJ4</accession>
<dbReference type="Pfam" id="PF13707">
    <property type="entry name" value="RloB"/>
    <property type="match status" value="1"/>
</dbReference>
<dbReference type="OrthoDB" id="9796523at2"/>
<sequence>MPDAWELIPDSERKSDNLTTFILFCEDEVSEPSYFRQFQNPEKLKVNIAEGQKNSFRNITNAINYCDEKGLIENVNGNYKLKTGITSHIWCVFDRDHETHVKADVQNVNNIAFTVSIQAALNAGLNVAWSNDAFELWILLHFEDIDPSVWCHRNYVYDRLTSIFQNMAGQSPEMEAITKNEKFTYKESFKKKGNFLQYVLPHLSARQNDAIARAQALEASFKQTDAPHDCNPCTKVHHLVNSLLVCLK</sequence>
<dbReference type="InterPro" id="IPR025591">
    <property type="entry name" value="RloB"/>
</dbReference>
<dbReference type="RefSeq" id="WP_089913381.1">
    <property type="nucleotide sequence ID" value="NZ_FOBB01000003.1"/>
</dbReference>
<name>A0A1H7VZJ4_9BACT</name>
<reference evidence="1 2" key="1">
    <citation type="submission" date="2016-10" db="EMBL/GenBank/DDBJ databases">
        <authorList>
            <person name="de Groot N.N."/>
        </authorList>
    </citation>
    <scope>NUCLEOTIDE SEQUENCE [LARGE SCALE GENOMIC DNA]</scope>
    <source>
        <strain evidence="1 2">DSM 21039</strain>
    </source>
</reference>
<proteinExistence type="predicted"/>
<evidence type="ECO:0000313" key="2">
    <source>
        <dbReference type="Proteomes" id="UP000198984"/>
    </source>
</evidence>
<protein>
    <submittedName>
        <fullName evidence="1">RloB-like protein</fullName>
    </submittedName>
</protein>
<dbReference type="EMBL" id="FOBB01000003">
    <property type="protein sequence ID" value="SEM14289.1"/>
    <property type="molecule type" value="Genomic_DNA"/>
</dbReference>